<protein>
    <submittedName>
        <fullName evidence="3">Helix-turn-helix transcriptional regulator</fullName>
    </submittedName>
</protein>
<dbReference type="OrthoDB" id="3034420at2"/>
<evidence type="ECO:0000259" key="2">
    <source>
        <dbReference type="PROSITE" id="PS50943"/>
    </source>
</evidence>
<organism evidence="3 4">
    <name type="scientific">Pseudoluteimonas lycopersici</name>
    <dbReference type="NCBI Taxonomy" id="1324796"/>
    <lineage>
        <taxon>Bacteria</taxon>
        <taxon>Pseudomonadati</taxon>
        <taxon>Pseudomonadota</taxon>
        <taxon>Gammaproteobacteria</taxon>
        <taxon>Lysobacterales</taxon>
        <taxon>Lysobacteraceae</taxon>
        <taxon>Pseudoluteimonas</taxon>
    </lineage>
</organism>
<evidence type="ECO:0000313" key="3">
    <source>
        <dbReference type="EMBL" id="QDQ73060.1"/>
    </source>
</evidence>
<dbReference type="EMBL" id="CP041742">
    <property type="protein sequence ID" value="QDQ73060.1"/>
    <property type="molecule type" value="Genomic_DNA"/>
</dbReference>
<dbReference type="Pfam" id="PF01381">
    <property type="entry name" value="HTH_3"/>
    <property type="match status" value="1"/>
</dbReference>
<dbReference type="CDD" id="cd00093">
    <property type="entry name" value="HTH_XRE"/>
    <property type="match status" value="1"/>
</dbReference>
<dbReference type="Gene3D" id="1.10.260.40">
    <property type="entry name" value="lambda repressor-like DNA-binding domains"/>
    <property type="match status" value="1"/>
</dbReference>
<proteinExistence type="predicted"/>
<accession>A0A516V3F6</accession>
<dbReference type="PANTHER" id="PTHR46558:SF4">
    <property type="entry name" value="DNA-BIDING PHAGE PROTEIN"/>
    <property type="match status" value="1"/>
</dbReference>
<evidence type="ECO:0000313" key="4">
    <source>
        <dbReference type="Proteomes" id="UP000315891"/>
    </source>
</evidence>
<keyword evidence="4" id="KW-1185">Reference proteome</keyword>
<reference evidence="3 4" key="1">
    <citation type="submission" date="2019-07" db="EMBL/GenBank/DDBJ databases">
        <title>Lysobacter weifangensis sp. nov., isolated from bensulfuron-methyl contaminated farmland soil.</title>
        <authorList>
            <person name="Zhao H."/>
        </authorList>
    </citation>
    <scope>NUCLEOTIDE SEQUENCE [LARGE SCALE GENOMIC DNA]</scope>
    <source>
        <strain evidence="3 4">CC-Bw-6</strain>
    </source>
</reference>
<name>A0A516V3F6_9GAMM</name>
<dbReference type="GO" id="GO:0003677">
    <property type="term" value="F:DNA binding"/>
    <property type="evidence" value="ECO:0007669"/>
    <property type="project" value="UniProtKB-KW"/>
</dbReference>
<dbReference type="AlphaFoldDB" id="A0A516V3F6"/>
<dbReference type="PROSITE" id="PS50943">
    <property type="entry name" value="HTH_CROC1"/>
    <property type="match status" value="1"/>
</dbReference>
<dbReference type="InterPro" id="IPR010982">
    <property type="entry name" value="Lambda_DNA-bd_dom_sf"/>
</dbReference>
<dbReference type="SMART" id="SM00530">
    <property type="entry name" value="HTH_XRE"/>
    <property type="match status" value="1"/>
</dbReference>
<keyword evidence="1" id="KW-0238">DNA-binding</keyword>
<dbReference type="SUPFAM" id="SSF47413">
    <property type="entry name" value="lambda repressor-like DNA-binding domains"/>
    <property type="match status" value="1"/>
</dbReference>
<feature type="domain" description="HTH cro/C1-type" evidence="2">
    <location>
        <begin position="5"/>
        <end position="60"/>
    </location>
</feature>
<gene>
    <name evidence="3" type="ORF">FNZ56_03830</name>
</gene>
<evidence type="ECO:0000256" key="1">
    <source>
        <dbReference type="ARBA" id="ARBA00023125"/>
    </source>
</evidence>
<dbReference type="RefSeq" id="WP_143878573.1">
    <property type="nucleotide sequence ID" value="NZ_BAABLZ010000002.1"/>
</dbReference>
<dbReference type="PANTHER" id="PTHR46558">
    <property type="entry name" value="TRACRIPTIONAL REGULATORY PROTEIN-RELATED-RELATED"/>
    <property type="match status" value="1"/>
</dbReference>
<sequence>MANEIKLLRFLAQDMTQAELGKRVGLTRQTIAAIEQERYSPTLDVAFRIAHVFGKRIEEVFHWTPPEGGSG</sequence>
<dbReference type="InterPro" id="IPR001387">
    <property type="entry name" value="Cro/C1-type_HTH"/>
</dbReference>
<dbReference type="Proteomes" id="UP000315891">
    <property type="component" value="Chromosome"/>
</dbReference>